<protein>
    <submittedName>
        <fullName evidence="1">Uncharacterized protein</fullName>
    </submittedName>
</protein>
<organism evidence="1 2">
    <name type="scientific">Daphnia magna</name>
    <dbReference type="NCBI Taxonomy" id="35525"/>
    <lineage>
        <taxon>Eukaryota</taxon>
        <taxon>Metazoa</taxon>
        <taxon>Ecdysozoa</taxon>
        <taxon>Arthropoda</taxon>
        <taxon>Crustacea</taxon>
        <taxon>Branchiopoda</taxon>
        <taxon>Diplostraca</taxon>
        <taxon>Cladocera</taxon>
        <taxon>Anomopoda</taxon>
        <taxon>Daphniidae</taxon>
        <taxon>Daphnia</taxon>
    </lineage>
</organism>
<accession>A0ABQ9Z325</accession>
<sequence>MGGWWVYLATLKVPTTTASSASPTARIAISVSAEVGGICKDTKDYECQLDRLTVTGGREEITVQIDSFYLIQS</sequence>
<evidence type="ECO:0000313" key="1">
    <source>
        <dbReference type="EMBL" id="KAK4007283.1"/>
    </source>
</evidence>
<proteinExistence type="predicted"/>
<name>A0ABQ9Z325_9CRUS</name>
<reference evidence="1 2" key="1">
    <citation type="journal article" date="2023" name="Nucleic Acids Res.">
        <title>The hologenome of Daphnia magna reveals possible DNA methylation and microbiome-mediated evolution of the host genome.</title>
        <authorList>
            <person name="Chaturvedi A."/>
            <person name="Li X."/>
            <person name="Dhandapani V."/>
            <person name="Marshall H."/>
            <person name="Kissane S."/>
            <person name="Cuenca-Cambronero M."/>
            <person name="Asole G."/>
            <person name="Calvet F."/>
            <person name="Ruiz-Romero M."/>
            <person name="Marangio P."/>
            <person name="Guigo R."/>
            <person name="Rago D."/>
            <person name="Mirbahai L."/>
            <person name="Eastwood N."/>
            <person name="Colbourne J.K."/>
            <person name="Zhou J."/>
            <person name="Mallon E."/>
            <person name="Orsini L."/>
        </authorList>
    </citation>
    <scope>NUCLEOTIDE SEQUENCE [LARGE SCALE GENOMIC DNA]</scope>
    <source>
        <strain evidence="1">LRV0_1</strain>
    </source>
</reference>
<evidence type="ECO:0000313" key="2">
    <source>
        <dbReference type="Proteomes" id="UP001234178"/>
    </source>
</evidence>
<gene>
    <name evidence="1" type="ORF">OUZ56_012443</name>
</gene>
<comment type="caution">
    <text evidence="1">The sequence shown here is derived from an EMBL/GenBank/DDBJ whole genome shotgun (WGS) entry which is preliminary data.</text>
</comment>
<dbReference type="Proteomes" id="UP001234178">
    <property type="component" value="Unassembled WGS sequence"/>
</dbReference>
<keyword evidence="2" id="KW-1185">Reference proteome</keyword>
<dbReference type="EMBL" id="JAOYFB010000002">
    <property type="protein sequence ID" value="KAK4007283.1"/>
    <property type="molecule type" value="Genomic_DNA"/>
</dbReference>